<reference evidence="1" key="1">
    <citation type="submission" date="2014-09" db="EMBL/GenBank/DDBJ databases">
        <authorList>
            <person name="Magalhaes I.L.F."/>
            <person name="Oliveira U."/>
            <person name="Santos F.R."/>
            <person name="Vidigal T.H.D.A."/>
            <person name="Brescovit A.D."/>
            <person name="Santos A.J."/>
        </authorList>
    </citation>
    <scope>NUCLEOTIDE SEQUENCE</scope>
    <source>
        <tissue evidence="1">Shoot tissue taken approximately 20 cm above the soil surface</tissue>
    </source>
</reference>
<protein>
    <submittedName>
        <fullName evidence="1">Uncharacterized protein</fullName>
    </submittedName>
</protein>
<proteinExistence type="predicted"/>
<reference evidence="1" key="2">
    <citation type="journal article" date="2015" name="Data Brief">
        <title>Shoot transcriptome of the giant reed, Arundo donax.</title>
        <authorList>
            <person name="Barrero R.A."/>
            <person name="Guerrero F.D."/>
            <person name="Moolhuijzen P."/>
            <person name="Goolsby J.A."/>
            <person name="Tidwell J."/>
            <person name="Bellgard S.E."/>
            <person name="Bellgard M.I."/>
        </authorList>
    </citation>
    <scope>NUCLEOTIDE SEQUENCE</scope>
    <source>
        <tissue evidence="1">Shoot tissue taken approximately 20 cm above the soil surface</tissue>
    </source>
</reference>
<dbReference type="AlphaFoldDB" id="A0A0A9CEF4"/>
<evidence type="ECO:0000313" key="1">
    <source>
        <dbReference type="EMBL" id="JAD71765.1"/>
    </source>
</evidence>
<dbReference type="EMBL" id="GBRH01226130">
    <property type="protein sequence ID" value="JAD71765.1"/>
    <property type="molecule type" value="Transcribed_RNA"/>
</dbReference>
<sequence>MEGKKYFITICGGFPQLLLPLEQIVVGDQVLLRCLNCAVDLYTQHL</sequence>
<name>A0A0A9CEF4_ARUDO</name>
<accession>A0A0A9CEF4</accession>
<organism evidence="1">
    <name type="scientific">Arundo donax</name>
    <name type="common">Giant reed</name>
    <name type="synonym">Donax arundinaceus</name>
    <dbReference type="NCBI Taxonomy" id="35708"/>
    <lineage>
        <taxon>Eukaryota</taxon>
        <taxon>Viridiplantae</taxon>
        <taxon>Streptophyta</taxon>
        <taxon>Embryophyta</taxon>
        <taxon>Tracheophyta</taxon>
        <taxon>Spermatophyta</taxon>
        <taxon>Magnoliopsida</taxon>
        <taxon>Liliopsida</taxon>
        <taxon>Poales</taxon>
        <taxon>Poaceae</taxon>
        <taxon>PACMAD clade</taxon>
        <taxon>Arundinoideae</taxon>
        <taxon>Arundineae</taxon>
        <taxon>Arundo</taxon>
    </lineage>
</organism>